<gene>
    <name evidence="9" type="primary">asnB</name>
    <name evidence="9" type="ORF">Q7A36_32535</name>
</gene>
<name>A0ABT9EAB4_9PROT</name>
<reference evidence="9 10" key="1">
    <citation type="submission" date="2023-08" db="EMBL/GenBank/DDBJ databases">
        <title>The draft genome sequence of Paracraurococcus sp. LOR1-02.</title>
        <authorList>
            <person name="Kingkaew E."/>
            <person name="Tanasupawat S."/>
        </authorList>
    </citation>
    <scope>NUCLEOTIDE SEQUENCE [LARGE SCALE GENOMIC DNA]</scope>
    <source>
        <strain evidence="9 10">LOR1-02</strain>
    </source>
</reference>
<evidence type="ECO:0000256" key="4">
    <source>
        <dbReference type="ARBA" id="ARBA00022741"/>
    </source>
</evidence>
<dbReference type="InterPro" id="IPR029055">
    <property type="entry name" value="Ntn_hydrolases_N"/>
</dbReference>
<evidence type="ECO:0000256" key="2">
    <source>
        <dbReference type="ARBA" id="ARBA00005752"/>
    </source>
</evidence>
<keyword evidence="5" id="KW-0067">ATP-binding</keyword>
<dbReference type="EMBL" id="JAUTWS010000070">
    <property type="protein sequence ID" value="MDO9713101.1"/>
    <property type="molecule type" value="Genomic_DNA"/>
</dbReference>
<dbReference type="CDD" id="cd00712">
    <property type="entry name" value="AsnB"/>
    <property type="match status" value="1"/>
</dbReference>
<sequence>MCGILGLFHPTRPQAPDMRMLRGMAESIAHRGPDGEGFHAEPHLGFGHRRLSIVDLAGGAQPMATEDGAVIVCFNGEIYNYAALKRDLEAAGHRFRTRSDTETLLHGWREWGLGLLDRLKGMFAFGLWDRERGELLLARDRLGEKPLLYALLPDGSFAFASEMAGLLALPELPRRLDPAALDDYLALGYVPDPATIYAGIRRLPAAHFLLLKTGEAVAPAPRRYWRPPTAPFAAAPEDAAAELRRRLDDAVRAQLMSDVPLGAFLSGGVDSSAVVACAARAVDEAGTGPLATFTIGFEGPEDERPAAAALAARLGLAAHSEAGRVDYVAAARDQARIFGEPYGDHSAVPTLMVCKLARRQVTVALSGDGGDEVFAGYRRYRFHMLAEAARRFFPAPVRQHVIGGLAALYPKLDRAPRWLRAKTTLTELSLDSALGYYRTTCKIEDARRRALLATPLRAALDGHDPSTRFVGLMAECDERDGLLQAQYADLHTYLPGDILVKTDRTSMAASLELRPPILDHELVEWGMALPAALKLRDGTGKHVLREAMAPLLPAELLWGRKRGFADRIGDQFRAQAETVRARLTGGAMRDSGLFDVAALARLAEEHASGRFDHSQAIWQLLVLEGFLAAEALPTSPSTRSLLPA</sequence>
<dbReference type="Pfam" id="PF13537">
    <property type="entry name" value="GATase_7"/>
    <property type="match status" value="1"/>
</dbReference>
<comment type="catalytic activity">
    <reaction evidence="7">
        <text>L-aspartate + L-glutamine + ATP + H2O = L-asparagine + L-glutamate + AMP + diphosphate + H(+)</text>
        <dbReference type="Rhea" id="RHEA:12228"/>
        <dbReference type="ChEBI" id="CHEBI:15377"/>
        <dbReference type="ChEBI" id="CHEBI:15378"/>
        <dbReference type="ChEBI" id="CHEBI:29985"/>
        <dbReference type="ChEBI" id="CHEBI:29991"/>
        <dbReference type="ChEBI" id="CHEBI:30616"/>
        <dbReference type="ChEBI" id="CHEBI:33019"/>
        <dbReference type="ChEBI" id="CHEBI:58048"/>
        <dbReference type="ChEBI" id="CHEBI:58359"/>
        <dbReference type="ChEBI" id="CHEBI:456215"/>
        <dbReference type="EC" id="6.3.5.4"/>
    </reaction>
</comment>
<keyword evidence="6" id="KW-0315">Glutamine amidotransferase</keyword>
<dbReference type="PANTHER" id="PTHR43284:SF1">
    <property type="entry name" value="ASPARAGINE SYNTHETASE"/>
    <property type="match status" value="1"/>
</dbReference>
<dbReference type="Gene3D" id="3.40.50.620">
    <property type="entry name" value="HUPs"/>
    <property type="match status" value="1"/>
</dbReference>
<dbReference type="PANTHER" id="PTHR43284">
    <property type="entry name" value="ASPARAGINE SYNTHETASE (GLUTAMINE-HYDROLYZING)"/>
    <property type="match status" value="1"/>
</dbReference>
<protein>
    <recommendedName>
        <fullName evidence="3">asparagine synthase (glutamine-hydrolyzing)</fullName>
        <ecNumber evidence="3">6.3.5.4</ecNumber>
    </recommendedName>
</protein>
<dbReference type="InterPro" id="IPR017932">
    <property type="entry name" value="GATase_2_dom"/>
</dbReference>
<dbReference type="NCBIfam" id="TIGR01536">
    <property type="entry name" value="asn_synth_AEB"/>
    <property type="match status" value="1"/>
</dbReference>
<dbReference type="CDD" id="cd01991">
    <property type="entry name" value="Asn_synthase_B_C"/>
    <property type="match status" value="1"/>
</dbReference>
<dbReference type="Pfam" id="PF00733">
    <property type="entry name" value="Asn_synthase"/>
    <property type="match status" value="1"/>
</dbReference>
<keyword evidence="10" id="KW-1185">Reference proteome</keyword>
<dbReference type="EC" id="6.3.5.4" evidence="3"/>
<evidence type="ECO:0000256" key="6">
    <source>
        <dbReference type="ARBA" id="ARBA00022962"/>
    </source>
</evidence>
<keyword evidence="4" id="KW-0547">Nucleotide-binding</keyword>
<evidence type="ECO:0000256" key="5">
    <source>
        <dbReference type="ARBA" id="ARBA00022840"/>
    </source>
</evidence>
<dbReference type="PIRSF" id="PIRSF001589">
    <property type="entry name" value="Asn_synthetase_glu-h"/>
    <property type="match status" value="1"/>
</dbReference>
<evidence type="ECO:0000256" key="1">
    <source>
        <dbReference type="ARBA" id="ARBA00005187"/>
    </source>
</evidence>
<evidence type="ECO:0000313" key="9">
    <source>
        <dbReference type="EMBL" id="MDO9713101.1"/>
    </source>
</evidence>
<dbReference type="Proteomes" id="UP001243009">
    <property type="component" value="Unassembled WGS sequence"/>
</dbReference>
<comment type="similarity">
    <text evidence="2">Belongs to the asparagine synthetase family.</text>
</comment>
<proteinExistence type="inferred from homology"/>
<evidence type="ECO:0000259" key="8">
    <source>
        <dbReference type="PROSITE" id="PS51278"/>
    </source>
</evidence>
<dbReference type="SUPFAM" id="SSF56235">
    <property type="entry name" value="N-terminal nucleophile aminohydrolases (Ntn hydrolases)"/>
    <property type="match status" value="1"/>
</dbReference>
<dbReference type="InterPro" id="IPR051786">
    <property type="entry name" value="ASN_synthetase/amidase"/>
</dbReference>
<dbReference type="InterPro" id="IPR014729">
    <property type="entry name" value="Rossmann-like_a/b/a_fold"/>
</dbReference>
<keyword evidence="9" id="KW-0436">Ligase</keyword>
<dbReference type="Gene3D" id="3.60.20.10">
    <property type="entry name" value="Glutamine Phosphoribosylpyrophosphate, subunit 1, domain 1"/>
    <property type="match status" value="1"/>
</dbReference>
<dbReference type="GO" id="GO:0004066">
    <property type="term" value="F:asparagine synthase (glutamine-hydrolyzing) activity"/>
    <property type="evidence" value="ECO:0007669"/>
    <property type="project" value="UniProtKB-EC"/>
</dbReference>
<dbReference type="InterPro" id="IPR033738">
    <property type="entry name" value="AsnB_N"/>
</dbReference>
<comment type="caution">
    <text evidence="9">The sequence shown here is derived from an EMBL/GenBank/DDBJ whole genome shotgun (WGS) entry which is preliminary data.</text>
</comment>
<dbReference type="RefSeq" id="WP_305107961.1">
    <property type="nucleotide sequence ID" value="NZ_JAUTWS010000070.1"/>
</dbReference>
<evidence type="ECO:0000256" key="3">
    <source>
        <dbReference type="ARBA" id="ARBA00012737"/>
    </source>
</evidence>
<dbReference type="InterPro" id="IPR001962">
    <property type="entry name" value="Asn_synthase"/>
</dbReference>
<feature type="domain" description="Glutamine amidotransferase type-2" evidence="8">
    <location>
        <begin position="2"/>
        <end position="214"/>
    </location>
</feature>
<organism evidence="9 10">
    <name type="scientific">Paracraurococcus lichenis</name>
    <dbReference type="NCBI Taxonomy" id="3064888"/>
    <lineage>
        <taxon>Bacteria</taxon>
        <taxon>Pseudomonadati</taxon>
        <taxon>Pseudomonadota</taxon>
        <taxon>Alphaproteobacteria</taxon>
        <taxon>Acetobacterales</taxon>
        <taxon>Roseomonadaceae</taxon>
        <taxon>Paracraurococcus</taxon>
    </lineage>
</organism>
<evidence type="ECO:0000313" key="10">
    <source>
        <dbReference type="Proteomes" id="UP001243009"/>
    </source>
</evidence>
<accession>A0ABT9EAB4</accession>
<evidence type="ECO:0000256" key="7">
    <source>
        <dbReference type="ARBA" id="ARBA00048741"/>
    </source>
</evidence>
<comment type="pathway">
    <text evidence="1">Amino-acid biosynthesis; L-asparagine biosynthesis; L-asparagine from L-aspartate (L-Gln route): step 1/1.</text>
</comment>
<dbReference type="SUPFAM" id="SSF52402">
    <property type="entry name" value="Adenine nucleotide alpha hydrolases-like"/>
    <property type="match status" value="1"/>
</dbReference>
<dbReference type="PROSITE" id="PS51278">
    <property type="entry name" value="GATASE_TYPE_2"/>
    <property type="match status" value="1"/>
</dbReference>
<dbReference type="InterPro" id="IPR006426">
    <property type="entry name" value="Asn_synth_AEB"/>
</dbReference>